<protein>
    <submittedName>
        <fullName evidence="2">Uncharacterized protein</fullName>
    </submittedName>
</protein>
<sequence length="84" mass="9273">MGGASRLPARPPFAPESASLPPPPQTDRYDQRHQVGEILRRPSCRAGHAIDAAVTLPRQRMPFSLCFRRDEPLCLRLRSGPQGG</sequence>
<keyword evidence="3" id="KW-1185">Reference proteome</keyword>
<dbReference type="KEGG" id="geh:HYN69_14080"/>
<organism evidence="2 3">
    <name type="scientific">Paragemmobacter aquarius</name>
    <dbReference type="NCBI Taxonomy" id="2169400"/>
    <lineage>
        <taxon>Bacteria</taxon>
        <taxon>Pseudomonadati</taxon>
        <taxon>Pseudomonadota</taxon>
        <taxon>Alphaproteobacteria</taxon>
        <taxon>Rhodobacterales</taxon>
        <taxon>Paracoccaceae</taxon>
        <taxon>Paragemmobacter</taxon>
    </lineage>
</organism>
<evidence type="ECO:0000256" key="1">
    <source>
        <dbReference type="SAM" id="MobiDB-lite"/>
    </source>
</evidence>
<gene>
    <name evidence="2" type="ORF">HYN69_14080</name>
</gene>
<accession>A0A2S0UNV4</accession>
<evidence type="ECO:0000313" key="2">
    <source>
        <dbReference type="EMBL" id="AWB49477.1"/>
    </source>
</evidence>
<proteinExistence type="predicted"/>
<feature type="region of interest" description="Disordered" evidence="1">
    <location>
        <begin position="1"/>
        <end position="34"/>
    </location>
</feature>
<evidence type="ECO:0000313" key="3">
    <source>
        <dbReference type="Proteomes" id="UP000244496"/>
    </source>
</evidence>
<reference evidence="2 3" key="1">
    <citation type="submission" date="2018-04" db="EMBL/GenBank/DDBJ databases">
        <title>Genome sequencing of Gemmobacter.</title>
        <authorList>
            <person name="Yi H."/>
            <person name="Baek M.-G."/>
        </authorList>
    </citation>
    <scope>NUCLEOTIDE SEQUENCE [LARGE SCALE GENOMIC DNA]</scope>
    <source>
        <strain evidence="2 3">HYN0069</strain>
    </source>
</reference>
<dbReference type="AlphaFoldDB" id="A0A2S0UNV4"/>
<dbReference type="Proteomes" id="UP000244496">
    <property type="component" value="Chromosome"/>
</dbReference>
<feature type="compositionally biased region" description="Pro residues" evidence="1">
    <location>
        <begin position="9"/>
        <end position="25"/>
    </location>
</feature>
<name>A0A2S0UNV4_9RHOB</name>
<dbReference type="EMBL" id="CP028918">
    <property type="protein sequence ID" value="AWB49477.1"/>
    <property type="molecule type" value="Genomic_DNA"/>
</dbReference>